<dbReference type="GO" id="GO:0005811">
    <property type="term" value="C:lipid droplet"/>
    <property type="evidence" value="ECO:0007669"/>
    <property type="project" value="UniProtKB-SubCell"/>
</dbReference>
<comment type="caution">
    <text evidence="6">The sequence shown here is derived from an EMBL/GenBank/DDBJ whole genome shotgun (WGS) entry which is preliminary data.</text>
</comment>
<evidence type="ECO:0000256" key="5">
    <source>
        <dbReference type="SAM" id="MobiDB-lite"/>
    </source>
</evidence>
<protein>
    <submittedName>
        <fullName evidence="6">Uncharacterized protein</fullName>
    </submittedName>
</protein>
<organism evidence="6 7">
    <name type="scientific">Tetrabaena socialis</name>
    <dbReference type="NCBI Taxonomy" id="47790"/>
    <lineage>
        <taxon>Eukaryota</taxon>
        <taxon>Viridiplantae</taxon>
        <taxon>Chlorophyta</taxon>
        <taxon>core chlorophytes</taxon>
        <taxon>Chlorophyceae</taxon>
        <taxon>CS clade</taxon>
        <taxon>Chlamydomonadales</taxon>
        <taxon>Tetrabaenaceae</taxon>
        <taxon>Tetrabaena</taxon>
    </lineage>
</organism>
<dbReference type="GO" id="GO:0016298">
    <property type="term" value="F:lipase activity"/>
    <property type="evidence" value="ECO:0007669"/>
    <property type="project" value="InterPro"/>
</dbReference>
<evidence type="ECO:0000256" key="2">
    <source>
        <dbReference type="ARBA" id="ARBA00008300"/>
    </source>
</evidence>
<dbReference type="PANTHER" id="PTHR13390:SF0">
    <property type="entry name" value="LIPID DROPLET-ASSOCIATED HYDROLASE"/>
    <property type="match status" value="1"/>
</dbReference>
<keyword evidence="3" id="KW-0551">Lipid droplet</keyword>
<dbReference type="PANTHER" id="PTHR13390">
    <property type="entry name" value="LIPASE"/>
    <property type="match status" value="1"/>
</dbReference>
<gene>
    <name evidence="6" type="ORF">TSOC_013146</name>
</gene>
<name>A0A2J7ZL38_9CHLO</name>
<dbReference type="Gene3D" id="3.40.50.1820">
    <property type="entry name" value="alpha/beta hydrolase"/>
    <property type="match status" value="1"/>
</dbReference>
<comment type="subcellular location">
    <subcellularLocation>
        <location evidence="1">Lipid droplet</location>
    </subcellularLocation>
</comment>
<evidence type="ECO:0000256" key="1">
    <source>
        <dbReference type="ARBA" id="ARBA00004502"/>
    </source>
</evidence>
<evidence type="ECO:0000313" key="7">
    <source>
        <dbReference type="Proteomes" id="UP000236333"/>
    </source>
</evidence>
<dbReference type="EMBL" id="PGGS01001064">
    <property type="protein sequence ID" value="PNH00989.1"/>
    <property type="molecule type" value="Genomic_DNA"/>
</dbReference>
<keyword evidence="4" id="KW-0378">Hydrolase</keyword>
<evidence type="ECO:0000256" key="4">
    <source>
        <dbReference type="ARBA" id="ARBA00022801"/>
    </source>
</evidence>
<reference evidence="6 7" key="1">
    <citation type="journal article" date="2017" name="Mol. Biol. Evol.">
        <title>The 4-celled Tetrabaena socialis nuclear genome reveals the essential components for genetic control of cell number at the origin of multicellularity in the volvocine lineage.</title>
        <authorList>
            <person name="Featherston J."/>
            <person name="Arakaki Y."/>
            <person name="Hanschen E.R."/>
            <person name="Ferris P.J."/>
            <person name="Michod R.E."/>
            <person name="Olson B.J.S.C."/>
            <person name="Nozaki H."/>
            <person name="Durand P.M."/>
        </authorList>
    </citation>
    <scope>NUCLEOTIDE SEQUENCE [LARGE SCALE GENOMIC DNA]</scope>
    <source>
        <strain evidence="6 7">NIES-571</strain>
    </source>
</reference>
<evidence type="ECO:0000256" key="3">
    <source>
        <dbReference type="ARBA" id="ARBA00022677"/>
    </source>
</evidence>
<dbReference type="InterPro" id="IPR019363">
    <property type="entry name" value="LDAH"/>
</dbReference>
<dbReference type="InterPro" id="IPR029058">
    <property type="entry name" value="AB_hydrolase_fold"/>
</dbReference>
<evidence type="ECO:0000313" key="6">
    <source>
        <dbReference type="EMBL" id="PNH00989.1"/>
    </source>
</evidence>
<dbReference type="SUPFAM" id="SSF53474">
    <property type="entry name" value="alpha/beta-Hydrolases"/>
    <property type="match status" value="1"/>
</dbReference>
<dbReference type="Pfam" id="PF10230">
    <property type="entry name" value="LIDHydrolase"/>
    <property type="match status" value="1"/>
</dbReference>
<feature type="compositionally biased region" description="Low complexity" evidence="5">
    <location>
        <begin position="142"/>
        <end position="157"/>
    </location>
</feature>
<feature type="region of interest" description="Disordered" evidence="5">
    <location>
        <begin position="105"/>
        <end position="211"/>
    </location>
</feature>
<dbReference type="OrthoDB" id="448051at2759"/>
<dbReference type="GO" id="GO:0019915">
    <property type="term" value="P:lipid storage"/>
    <property type="evidence" value="ECO:0007669"/>
    <property type="project" value="InterPro"/>
</dbReference>
<dbReference type="Proteomes" id="UP000236333">
    <property type="component" value="Unassembled WGS sequence"/>
</dbReference>
<dbReference type="AlphaFoldDB" id="A0A2J7ZL38"/>
<comment type="similarity">
    <text evidence="2">Belongs to the AB hydrolase superfamily. LDAH family.</text>
</comment>
<sequence>MDSDAVYLTARLLSRHTCRNAFFLASHEFRDLSRPWPWALMAALGERLHVMGCAEDTWLSREQYDTMLEAVPGLQATWHPDLRHAFCISQPQSQAVADSIAAIAQPHLPPHPHPHATPGGSGGCDGTASPASVSDSIESDSSRSGSASSAGPSPARCSGGGSQDLHFGSGLEGSSEQQPRGSCGEGATDVSSGEGAAAGAPGGDQRRQPWAGSRALGYAAATFSLVSGSSSSGWGSWGGGGVVARGVARRQAAGHGESAR</sequence>
<keyword evidence="7" id="KW-1185">Reference proteome</keyword>
<proteinExistence type="inferred from homology"/>
<accession>A0A2J7ZL38</accession>